<evidence type="ECO:0000256" key="4">
    <source>
        <dbReference type="ARBA" id="ARBA00022777"/>
    </source>
</evidence>
<dbReference type="PROSITE" id="PS51285">
    <property type="entry name" value="AGC_KINASE_CTER"/>
    <property type="match status" value="1"/>
</dbReference>
<keyword evidence="7" id="KW-1185">Reference proteome</keyword>
<evidence type="ECO:0000256" key="1">
    <source>
        <dbReference type="ARBA" id="ARBA00022527"/>
    </source>
</evidence>
<dbReference type="Proteomes" id="UP000887574">
    <property type="component" value="Unplaced"/>
</dbReference>
<reference evidence="8" key="1">
    <citation type="submission" date="2022-11" db="UniProtKB">
        <authorList>
            <consortium name="WormBaseParasite"/>
        </authorList>
    </citation>
    <scope>IDENTIFICATION</scope>
</reference>
<keyword evidence="2" id="KW-0808">Transferase</keyword>
<dbReference type="GO" id="GO:0005524">
    <property type="term" value="F:ATP binding"/>
    <property type="evidence" value="ECO:0007669"/>
    <property type="project" value="UniProtKB-KW"/>
</dbReference>
<keyword evidence="3" id="KW-0547">Nucleotide-binding</keyword>
<evidence type="ECO:0000313" key="8">
    <source>
        <dbReference type="WBParaSite" id="jg18407"/>
    </source>
</evidence>
<evidence type="ECO:0000256" key="3">
    <source>
        <dbReference type="ARBA" id="ARBA00022741"/>
    </source>
</evidence>
<dbReference type="InterPro" id="IPR000961">
    <property type="entry name" value="AGC-kinase_C"/>
</dbReference>
<sequence length="73" mass="8515">MQDLLKQLLDINPKRRLGAKGAEQIKKHSFFNGFDWNDLQNKQLKAPFVPLSSASYFTYKETKTDKTIIRLKT</sequence>
<accession>A0A915DDX2</accession>
<evidence type="ECO:0000256" key="5">
    <source>
        <dbReference type="ARBA" id="ARBA00022840"/>
    </source>
</evidence>
<evidence type="ECO:0000256" key="2">
    <source>
        <dbReference type="ARBA" id="ARBA00022679"/>
    </source>
</evidence>
<dbReference type="Gene3D" id="1.10.510.10">
    <property type="entry name" value="Transferase(Phosphotransferase) domain 1"/>
    <property type="match status" value="1"/>
</dbReference>
<dbReference type="GO" id="GO:0004674">
    <property type="term" value="F:protein serine/threonine kinase activity"/>
    <property type="evidence" value="ECO:0007669"/>
    <property type="project" value="UniProtKB-KW"/>
</dbReference>
<dbReference type="PANTHER" id="PTHR24353">
    <property type="entry name" value="CYCLIC NUCLEOTIDE-DEPENDENT PROTEIN KINASE"/>
    <property type="match status" value="1"/>
</dbReference>
<name>A0A915DDX2_9BILA</name>
<keyword evidence="1" id="KW-0723">Serine/threonine-protein kinase</keyword>
<protein>
    <submittedName>
        <fullName evidence="8">AGC-kinase C-terminal domain-containing protein</fullName>
    </submittedName>
</protein>
<dbReference type="WBParaSite" id="jg18407">
    <property type="protein sequence ID" value="jg18407"/>
    <property type="gene ID" value="jg18407"/>
</dbReference>
<dbReference type="SUPFAM" id="SSF56112">
    <property type="entry name" value="Protein kinase-like (PK-like)"/>
    <property type="match status" value="1"/>
</dbReference>
<organism evidence="7 8">
    <name type="scientific">Ditylenchus dipsaci</name>
    <dbReference type="NCBI Taxonomy" id="166011"/>
    <lineage>
        <taxon>Eukaryota</taxon>
        <taxon>Metazoa</taxon>
        <taxon>Ecdysozoa</taxon>
        <taxon>Nematoda</taxon>
        <taxon>Chromadorea</taxon>
        <taxon>Rhabditida</taxon>
        <taxon>Tylenchina</taxon>
        <taxon>Tylenchomorpha</taxon>
        <taxon>Sphaerularioidea</taxon>
        <taxon>Anguinidae</taxon>
        <taxon>Anguininae</taxon>
        <taxon>Ditylenchus</taxon>
    </lineage>
</organism>
<proteinExistence type="predicted"/>
<keyword evidence="4" id="KW-0418">Kinase</keyword>
<dbReference type="InterPro" id="IPR011009">
    <property type="entry name" value="Kinase-like_dom_sf"/>
</dbReference>
<evidence type="ECO:0000259" key="6">
    <source>
        <dbReference type="PROSITE" id="PS51285"/>
    </source>
</evidence>
<feature type="domain" description="AGC-kinase C-terminal" evidence="6">
    <location>
        <begin position="32"/>
        <end position="73"/>
    </location>
</feature>
<keyword evidence="5" id="KW-0067">ATP-binding</keyword>
<evidence type="ECO:0000313" key="7">
    <source>
        <dbReference type="Proteomes" id="UP000887574"/>
    </source>
</evidence>
<dbReference type="AlphaFoldDB" id="A0A915DDX2"/>